<feature type="compositionally biased region" description="Basic residues" evidence="1">
    <location>
        <begin position="442"/>
        <end position="468"/>
    </location>
</feature>
<feature type="region of interest" description="Disordered" evidence="1">
    <location>
        <begin position="1121"/>
        <end position="1144"/>
    </location>
</feature>
<feature type="compositionally biased region" description="Basic and acidic residues" evidence="1">
    <location>
        <begin position="34"/>
        <end position="43"/>
    </location>
</feature>
<feature type="compositionally biased region" description="Basic residues" evidence="1">
    <location>
        <begin position="1132"/>
        <end position="1143"/>
    </location>
</feature>
<proteinExistence type="predicted"/>
<name>A0A4Q1BVK7_TREME</name>
<evidence type="ECO:0000256" key="1">
    <source>
        <dbReference type="SAM" id="MobiDB-lite"/>
    </source>
</evidence>
<feature type="compositionally biased region" description="Basic residues" evidence="1">
    <location>
        <begin position="181"/>
        <end position="194"/>
    </location>
</feature>
<feature type="region of interest" description="Disordered" evidence="1">
    <location>
        <begin position="23"/>
        <end position="209"/>
    </location>
</feature>
<protein>
    <submittedName>
        <fullName evidence="2">Uncharacterized protein</fullName>
    </submittedName>
</protein>
<organism evidence="2 3">
    <name type="scientific">Tremella mesenterica</name>
    <name type="common">Jelly fungus</name>
    <dbReference type="NCBI Taxonomy" id="5217"/>
    <lineage>
        <taxon>Eukaryota</taxon>
        <taxon>Fungi</taxon>
        <taxon>Dikarya</taxon>
        <taxon>Basidiomycota</taxon>
        <taxon>Agaricomycotina</taxon>
        <taxon>Tremellomycetes</taxon>
        <taxon>Tremellales</taxon>
        <taxon>Tremellaceae</taxon>
        <taxon>Tremella</taxon>
    </lineage>
</organism>
<accession>A0A4Q1BVK7</accession>
<feature type="compositionally biased region" description="Basic and acidic residues" evidence="1">
    <location>
        <begin position="568"/>
        <end position="588"/>
    </location>
</feature>
<dbReference type="EMBL" id="SDIL01000004">
    <property type="protein sequence ID" value="RXK42066.1"/>
    <property type="molecule type" value="Genomic_DNA"/>
</dbReference>
<feature type="compositionally biased region" description="Polar residues" evidence="1">
    <location>
        <begin position="91"/>
        <end position="104"/>
    </location>
</feature>
<dbReference type="Proteomes" id="UP000289152">
    <property type="component" value="Unassembled WGS sequence"/>
</dbReference>
<feature type="region of interest" description="Disordered" evidence="1">
    <location>
        <begin position="863"/>
        <end position="889"/>
    </location>
</feature>
<feature type="region of interest" description="Disordered" evidence="1">
    <location>
        <begin position="1211"/>
        <end position="1301"/>
    </location>
</feature>
<feature type="compositionally biased region" description="Polar residues" evidence="1">
    <location>
        <begin position="1239"/>
        <end position="1274"/>
    </location>
</feature>
<sequence>MALTLPSQISLRDFQVSLEPRIPVRMSRPKKRRWYEEPQETPREQCIQSTPARLTNPSFSDHAPSRNSAPDLPLTSSATHVSPQVVPAVQFQANQDIQSPSQTSHKADFGRSRTDKPLKTRRMFPLTPYPRDVPPATELSPSESSPLTPSSSPPSQADEPSPLTQQVLSKSKKVSVEKIVNKKNTKTTSKRKRSPSPLPQPILVGPEDGEWDENGLVWHPRVSQVLEMEEEARDHEEGNEVPEELEEEERMLQESADRDDLLRLSGKSDYQTETVKTSALIQANHEYQPLLFQDNDPAQDPCTNLEFERATEVLGFEYDTQTRGAVVALGQLGMGEIIQIVDSFDRVMSLPVPNPPQILSPSLTSSNPQSSLTMVDGNHPRSDNTLVPPLHQEEHALQISSELQKRKRNFRLSTTVMNTPPRSPSLAPLPLQEILPPTPPKAKSKKVKSKSSGRKVKTFSKKAPRAWRRPGLGELSPILPASPWPSDSAANTALATINPINADNIPADPPHHITKTPIDLTLSHPLPDSQPVTRHKRPGTTSMWPDEAVDSDENRPIRKRGRNGLPPEQRDQGLFRSSDESDEYRPSRKERAIPLTKVFSIKVDRVRDSDTVVDDDCIVVPTRKRHKRRHKHNLEHPRTATTFGPPRPEVPTLVMTRGNDEGETDQCFFLQYNIPLMIRVKAYLRNVMMKRYKSARNPAKVIPGPKKRRRIKDYRRNPAEVAERIPSYVCQEIQRVSFRAFADIYDPTRSRRDVLNARELIIAGRKEQRDSALGLGRLGITSKKTIVRPITRRQSPIMGLDGQDDGIQAFTPSVNTTSRNRNVPGRLNAVHKNLRPTRLRMTTRTPSPLPIPRRRHVSSETISGSLNGKNIRTPQPHSAPSEEYVGPPMVGHRSKRLNNTLGLENQISREVGGGTSNRYIIRPAPDGEYLGSPKVRVSFGMNNQDIQDTNWREDRFMGDDREDPEYLRVGQNQPYQNSVSPIIVDTQPVVESSVRHGSKSNIPVTSSSPIHLPNALSTINFPDAPNRSERNMKHASGSKASEEVLRSSTVLEVQNGKRPPPPSPTSSERVFHEWINTDLFDSRSTRPTALGDKHAGKSDFLNYEQLDELNLERMKALVEAGGKRANTSAPVRSKRPSERKHRQTTLNFPSVRSTSMHPTTKVTNHISDQVANADTEPDDSIPILVPPSPAMETPHQSFLFMKNKENRSPVLVLNDQPTPGRSASNHSCSRSRSHSHVSGTPSQDTQHNTAQQSTHEPLQSYPTTFQRSPSSTTLPGHPSKRPFRTRSQGPPIAASAFYALPRSRPRLRGRSVDDIQGAFKPFKPLTQPSSGQRAGIQGVIPHRERGVVPACTVEQPGSDRGSGDDGNEHHIGGVGGVGGESHGSEVKRNRNDNLGIREKQGQCISLPIQVEKVNVHGKSKSGGHSWPIRKLSEYEKKVQATKGAWITRYV</sequence>
<feature type="region of interest" description="Disordered" evidence="1">
    <location>
        <begin position="627"/>
        <end position="651"/>
    </location>
</feature>
<dbReference type="VEuPathDB" id="FungiDB:TREMEDRAFT_58852"/>
<feature type="region of interest" description="Disordered" evidence="1">
    <location>
        <begin position="501"/>
        <end position="588"/>
    </location>
</feature>
<keyword evidence="3" id="KW-1185">Reference proteome</keyword>
<feature type="region of interest" description="Disordered" evidence="1">
    <location>
        <begin position="1020"/>
        <end position="1045"/>
    </location>
</feature>
<evidence type="ECO:0000313" key="3">
    <source>
        <dbReference type="Proteomes" id="UP000289152"/>
    </source>
</evidence>
<feature type="compositionally biased region" description="Polar residues" evidence="1">
    <location>
        <begin position="46"/>
        <end position="59"/>
    </location>
</feature>
<feature type="compositionally biased region" description="Low complexity" evidence="1">
    <location>
        <begin position="134"/>
        <end position="155"/>
    </location>
</feature>
<dbReference type="InParanoid" id="A0A4Q1BVK7"/>
<evidence type="ECO:0000313" key="2">
    <source>
        <dbReference type="EMBL" id="RXK42066.1"/>
    </source>
</evidence>
<feature type="compositionally biased region" description="Polar residues" evidence="1">
    <location>
        <begin position="863"/>
        <end position="878"/>
    </location>
</feature>
<comment type="caution">
    <text evidence="2">The sequence shown here is derived from an EMBL/GenBank/DDBJ whole genome shotgun (WGS) entry which is preliminary data.</text>
</comment>
<feature type="region of interest" description="Disordered" evidence="1">
    <location>
        <begin position="415"/>
        <end position="471"/>
    </location>
</feature>
<gene>
    <name evidence="2" type="ORF">M231_00788</name>
</gene>
<feature type="compositionally biased region" description="Basic and acidic residues" evidence="1">
    <location>
        <begin position="105"/>
        <end position="118"/>
    </location>
</feature>
<reference evidence="2 3" key="1">
    <citation type="submission" date="2016-06" db="EMBL/GenBank/DDBJ databases">
        <title>Evolution of pathogenesis and genome organization in the Tremellales.</title>
        <authorList>
            <person name="Cuomo C."/>
            <person name="Litvintseva A."/>
            <person name="Heitman J."/>
            <person name="Chen Y."/>
            <person name="Sun S."/>
            <person name="Springer D."/>
            <person name="Dromer F."/>
            <person name="Young S."/>
            <person name="Zeng Q."/>
            <person name="Chapman S."/>
            <person name="Gujja S."/>
            <person name="Saif S."/>
            <person name="Birren B."/>
        </authorList>
    </citation>
    <scope>NUCLEOTIDE SEQUENCE [LARGE SCALE GENOMIC DNA]</scope>
    <source>
        <strain evidence="2 3">ATCC 28783</strain>
    </source>
</reference>